<dbReference type="EMBL" id="KZ084104">
    <property type="protein sequence ID" value="OSD02627.1"/>
    <property type="molecule type" value="Genomic_DNA"/>
</dbReference>
<proteinExistence type="predicted"/>
<dbReference type="Pfam" id="PF13671">
    <property type="entry name" value="AAA_33"/>
    <property type="match status" value="1"/>
</dbReference>
<dbReference type="Gene3D" id="3.40.50.300">
    <property type="entry name" value="P-loop containing nucleotide triphosphate hydrolases"/>
    <property type="match status" value="1"/>
</dbReference>
<keyword evidence="1" id="KW-0378">Hydrolase</keyword>
<dbReference type="PANTHER" id="PTHR12083:SF9">
    <property type="entry name" value="BIFUNCTIONAL POLYNUCLEOTIDE PHOSPHATASE_KINASE"/>
    <property type="match status" value="1"/>
</dbReference>
<name>A0A1Y2INF0_TRAC3</name>
<dbReference type="InterPro" id="IPR027417">
    <property type="entry name" value="P-loop_NTPase"/>
</dbReference>
<dbReference type="GO" id="GO:0006281">
    <property type="term" value="P:DNA repair"/>
    <property type="evidence" value="ECO:0007669"/>
    <property type="project" value="TreeGrafter"/>
</dbReference>
<dbReference type="AlphaFoldDB" id="A0A1Y2INF0"/>
<dbReference type="GO" id="GO:0046403">
    <property type="term" value="F:polynucleotide 3'-phosphatase activity"/>
    <property type="evidence" value="ECO:0007669"/>
    <property type="project" value="TreeGrafter"/>
</dbReference>
<dbReference type="SUPFAM" id="SSF52540">
    <property type="entry name" value="P-loop containing nucleoside triphosphate hydrolases"/>
    <property type="match status" value="1"/>
</dbReference>
<dbReference type="STRING" id="1353009.A0A1Y2INF0"/>
<dbReference type="OrthoDB" id="3512845at2759"/>
<sequence length="202" mass="22716">MSTSPFVPGRPGETVNAAIDHHQIVLILVGLVGSGKSTFAQALERYCPEFVRCSQDDLGDRRSVEVLARRSLREGRSVCIDRTNFDESQRATWINIAREFPRVEPWVIVFDTPYEICAARITERTGHPTITSPELGMQVLQRFQSQYRPPASHEGHTRILYLKPSDCPDNGYSEADVREVLRRLRESPEVVQSAPPLLQGSG</sequence>
<organism evidence="1 2">
    <name type="scientific">Trametes coccinea (strain BRFM310)</name>
    <name type="common">Pycnoporus coccineus</name>
    <dbReference type="NCBI Taxonomy" id="1353009"/>
    <lineage>
        <taxon>Eukaryota</taxon>
        <taxon>Fungi</taxon>
        <taxon>Dikarya</taxon>
        <taxon>Basidiomycota</taxon>
        <taxon>Agaricomycotina</taxon>
        <taxon>Agaricomycetes</taxon>
        <taxon>Polyporales</taxon>
        <taxon>Polyporaceae</taxon>
        <taxon>Trametes</taxon>
    </lineage>
</organism>
<evidence type="ECO:0000313" key="1">
    <source>
        <dbReference type="EMBL" id="OSD02627.1"/>
    </source>
</evidence>
<reference evidence="1 2" key="1">
    <citation type="journal article" date="2015" name="Biotechnol. Biofuels">
        <title>Enhanced degradation of softwood versus hardwood by the white-rot fungus Pycnoporus coccineus.</title>
        <authorList>
            <person name="Couturier M."/>
            <person name="Navarro D."/>
            <person name="Chevret D."/>
            <person name="Henrissat B."/>
            <person name="Piumi F."/>
            <person name="Ruiz-Duenas F.J."/>
            <person name="Martinez A.T."/>
            <person name="Grigoriev I.V."/>
            <person name="Riley R."/>
            <person name="Lipzen A."/>
            <person name="Berrin J.G."/>
            <person name="Master E.R."/>
            <person name="Rosso M.N."/>
        </authorList>
    </citation>
    <scope>NUCLEOTIDE SEQUENCE [LARGE SCALE GENOMIC DNA]</scope>
    <source>
        <strain evidence="1 2">BRFM310</strain>
    </source>
</reference>
<dbReference type="GO" id="GO:0003690">
    <property type="term" value="F:double-stranded DNA binding"/>
    <property type="evidence" value="ECO:0007669"/>
    <property type="project" value="TreeGrafter"/>
</dbReference>
<dbReference type="Proteomes" id="UP000193067">
    <property type="component" value="Unassembled WGS sequence"/>
</dbReference>
<keyword evidence="2" id="KW-1185">Reference proteome</keyword>
<protein>
    <submittedName>
        <fullName evidence="1">p-loop containing nucleoside triphosphate hydrolase protein</fullName>
    </submittedName>
</protein>
<accession>A0A1Y2INF0</accession>
<evidence type="ECO:0000313" key="2">
    <source>
        <dbReference type="Proteomes" id="UP000193067"/>
    </source>
</evidence>
<dbReference type="GO" id="GO:0046404">
    <property type="term" value="F:ATP-dependent polydeoxyribonucleotide 5'-hydroxyl-kinase activity"/>
    <property type="evidence" value="ECO:0007669"/>
    <property type="project" value="TreeGrafter"/>
</dbReference>
<dbReference type="PANTHER" id="PTHR12083">
    <property type="entry name" value="BIFUNCTIONAL POLYNUCLEOTIDE PHOSPHATASE/KINASE"/>
    <property type="match status" value="1"/>
</dbReference>
<gene>
    <name evidence="1" type="ORF">PYCCODRAFT_1435285</name>
</gene>